<accession>A0A517MQQ5</accession>
<name>A0A517MQQ5_9BACT</name>
<dbReference type="Proteomes" id="UP000319852">
    <property type="component" value="Chromosome"/>
</dbReference>
<reference evidence="1 2" key="1">
    <citation type="submission" date="2019-02" db="EMBL/GenBank/DDBJ databases">
        <title>Deep-cultivation of Planctomycetes and their phenomic and genomic characterization uncovers novel biology.</title>
        <authorList>
            <person name="Wiegand S."/>
            <person name="Jogler M."/>
            <person name="Boedeker C."/>
            <person name="Pinto D."/>
            <person name="Vollmers J."/>
            <person name="Rivas-Marin E."/>
            <person name="Kohn T."/>
            <person name="Peeters S.H."/>
            <person name="Heuer A."/>
            <person name="Rast P."/>
            <person name="Oberbeckmann S."/>
            <person name="Bunk B."/>
            <person name="Jeske O."/>
            <person name="Meyerdierks A."/>
            <person name="Storesund J.E."/>
            <person name="Kallscheuer N."/>
            <person name="Luecker S."/>
            <person name="Lage O.M."/>
            <person name="Pohl T."/>
            <person name="Merkel B.J."/>
            <person name="Hornburger P."/>
            <person name="Mueller R.-W."/>
            <person name="Bruemmer F."/>
            <person name="Labrenz M."/>
            <person name="Spormann A.M."/>
            <person name="Op den Camp H."/>
            <person name="Overmann J."/>
            <person name="Amann R."/>
            <person name="Jetten M.S.M."/>
            <person name="Mascher T."/>
            <person name="Medema M.H."/>
            <person name="Devos D.P."/>
            <person name="Kaster A.-K."/>
            <person name="Ovreas L."/>
            <person name="Rohde M."/>
            <person name="Galperin M.Y."/>
            <person name="Jogler C."/>
        </authorList>
    </citation>
    <scope>NUCLEOTIDE SEQUENCE [LARGE SCALE GENOMIC DNA]</scope>
    <source>
        <strain evidence="1 2">HG15A2</strain>
    </source>
</reference>
<keyword evidence="2" id="KW-1185">Reference proteome</keyword>
<dbReference type="RefSeq" id="WP_145057390.1">
    <property type="nucleotide sequence ID" value="NZ_CP036263.1"/>
</dbReference>
<evidence type="ECO:0000313" key="1">
    <source>
        <dbReference type="EMBL" id="QDS97204.1"/>
    </source>
</evidence>
<organism evidence="1 2">
    <name type="scientific">Adhaeretor mobilis</name>
    <dbReference type="NCBI Taxonomy" id="1930276"/>
    <lineage>
        <taxon>Bacteria</taxon>
        <taxon>Pseudomonadati</taxon>
        <taxon>Planctomycetota</taxon>
        <taxon>Planctomycetia</taxon>
        <taxon>Pirellulales</taxon>
        <taxon>Lacipirellulaceae</taxon>
        <taxon>Adhaeretor</taxon>
    </lineage>
</organism>
<dbReference type="KEGG" id="amob:HG15A2_04640"/>
<dbReference type="AlphaFoldDB" id="A0A517MQQ5"/>
<gene>
    <name evidence="1" type="ORF">HG15A2_04640</name>
</gene>
<dbReference type="EMBL" id="CP036263">
    <property type="protein sequence ID" value="QDS97204.1"/>
    <property type="molecule type" value="Genomic_DNA"/>
</dbReference>
<evidence type="ECO:0000313" key="2">
    <source>
        <dbReference type="Proteomes" id="UP000319852"/>
    </source>
</evidence>
<proteinExistence type="predicted"/>
<protein>
    <recommendedName>
        <fullName evidence="3">NACHT domain-containing protein</fullName>
    </recommendedName>
</protein>
<sequence length="649" mass="72294">MTTTTTLPTPLSIHPDAVPPGQSFLAEHIAREHGRGDDILAFVSMRQRLLAASNQHAEQTADRHRDFTQLLKKHELLQPLSFFYEARSGAQLYRPVSVDYEEKAGGGKSLTAVLAHSENQGQHLVLRATSGAGKTIATRRAFFDCFYGVVGEPSLPGFSPCNLDVPPLLETLSVDLQSNDPPDDIVLQLLLTQARIAVTASTLRAMQRWLQFGPRLLIFVDLNRLPEAARRRLARSLASFLQEHAQQGHRLIATFRTTQSLKEDTTLSSLRHLRTSGPLFVPCNLDPLPSENAEHYLRAFWEYDTCLAEEFAPHGAKAVAPHLVDDHLTLVKRFIDRNARGKESLVSTPLLMQFVSEIEPGNSQHIETAADLYREIVRNHLVRDQAEFNNQLPDLLLGTKGRTRSLVALTRLALAMRSRGVSQLDTTVARNLLQQPHATNVASWAPSAGFYDLLNPQRSHCYVEATYDEAEINSLFQFSLLRTSEDERATTGVITFLHDSMIDYFCGAVALGEYLSPGSPAQARTHDGTNPQRSLPDDWYQAVLDVLVGDGVDTQGWLKPGGFLAGTLSADELEKLVRQMLFKVSESQHVALSRKLLDERPTSDSSSSRRLEAYSAALVGRVLTDARYEPQRTRQLMIDVLMDHLETIQ</sequence>
<evidence type="ECO:0008006" key="3">
    <source>
        <dbReference type="Google" id="ProtNLM"/>
    </source>
</evidence>